<dbReference type="InterPro" id="IPR013482">
    <property type="entry name" value="Molybde_CF_guanTrfase"/>
</dbReference>
<dbReference type="CDD" id="cd02503">
    <property type="entry name" value="MobA"/>
    <property type="match status" value="1"/>
</dbReference>
<dbReference type="InterPro" id="IPR029044">
    <property type="entry name" value="Nucleotide-diphossugar_trans"/>
</dbReference>
<proteinExistence type="inferred from homology"/>
<dbReference type="AlphaFoldDB" id="A0A7C3KH79"/>
<evidence type="ECO:0000313" key="10">
    <source>
        <dbReference type="EMBL" id="HFM99891.1"/>
    </source>
</evidence>
<dbReference type="Gene3D" id="3.90.550.10">
    <property type="entry name" value="Spore Coat Polysaccharide Biosynthesis Protein SpsA, Chain A"/>
    <property type="match status" value="1"/>
</dbReference>
<evidence type="ECO:0000256" key="5">
    <source>
        <dbReference type="ARBA" id="ARBA00022842"/>
    </source>
</evidence>
<dbReference type="GO" id="GO:0005525">
    <property type="term" value="F:GTP binding"/>
    <property type="evidence" value="ECO:0007669"/>
    <property type="project" value="UniProtKB-UniRule"/>
</dbReference>
<comment type="caution">
    <text evidence="10">The sequence shown here is derived from an EMBL/GenBank/DDBJ whole genome shotgun (WGS) entry which is preliminary data.</text>
</comment>
<accession>A0A7C3KH79</accession>
<evidence type="ECO:0000256" key="7">
    <source>
        <dbReference type="ARBA" id="ARBA00023150"/>
    </source>
</evidence>
<dbReference type="NCBIfam" id="NF002741">
    <property type="entry name" value="PRK02726.1"/>
    <property type="match status" value="1"/>
</dbReference>
<feature type="binding site" evidence="8">
    <location>
        <position position="102"/>
    </location>
    <ligand>
        <name>Mg(2+)</name>
        <dbReference type="ChEBI" id="CHEBI:18420"/>
    </ligand>
</feature>
<feature type="binding site" evidence="8">
    <location>
        <begin position="9"/>
        <end position="11"/>
    </location>
    <ligand>
        <name>GTP</name>
        <dbReference type="ChEBI" id="CHEBI:37565"/>
    </ligand>
</feature>
<dbReference type="EC" id="2.7.7.77" evidence="8"/>
<dbReference type="GO" id="GO:0005737">
    <property type="term" value="C:cytoplasm"/>
    <property type="evidence" value="ECO:0007669"/>
    <property type="project" value="UniProtKB-SubCell"/>
</dbReference>
<comment type="subcellular location">
    <subcellularLocation>
        <location evidence="8">Cytoplasm</location>
    </subcellularLocation>
</comment>
<evidence type="ECO:0000256" key="6">
    <source>
        <dbReference type="ARBA" id="ARBA00023134"/>
    </source>
</evidence>
<evidence type="ECO:0000256" key="1">
    <source>
        <dbReference type="ARBA" id="ARBA00022490"/>
    </source>
</evidence>
<dbReference type="PANTHER" id="PTHR19136">
    <property type="entry name" value="MOLYBDENUM COFACTOR GUANYLYLTRANSFERASE"/>
    <property type="match status" value="1"/>
</dbReference>
<dbReference type="HAMAP" id="MF_00316">
    <property type="entry name" value="MobA"/>
    <property type="match status" value="1"/>
</dbReference>
<dbReference type="InterPro" id="IPR025877">
    <property type="entry name" value="MobA-like_NTP_Trfase"/>
</dbReference>
<name>A0A7C3KH79_9CYAN</name>
<feature type="binding site" evidence="8">
    <location>
        <position position="102"/>
    </location>
    <ligand>
        <name>GTP</name>
        <dbReference type="ChEBI" id="CHEBI:37565"/>
    </ligand>
</feature>
<feature type="domain" description="MobA-like NTP transferase" evidence="9">
    <location>
        <begin position="6"/>
        <end position="164"/>
    </location>
</feature>
<keyword evidence="5 8" id="KW-0460">Magnesium</keyword>
<comment type="similarity">
    <text evidence="8">Belongs to the MobA family.</text>
</comment>
<keyword evidence="7 8" id="KW-0501">Molybdenum cofactor biosynthesis</keyword>
<evidence type="ECO:0000256" key="8">
    <source>
        <dbReference type="HAMAP-Rule" id="MF_00316"/>
    </source>
</evidence>
<dbReference type="Pfam" id="PF12804">
    <property type="entry name" value="NTP_transf_3"/>
    <property type="match status" value="1"/>
</dbReference>
<organism evidence="10">
    <name type="scientific">Oscillatoriales cyanobacterium SpSt-418</name>
    <dbReference type="NCBI Taxonomy" id="2282169"/>
    <lineage>
        <taxon>Bacteria</taxon>
        <taxon>Bacillati</taxon>
        <taxon>Cyanobacteriota</taxon>
        <taxon>Cyanophyceae</taxon>
        <taxon>Oscillatoriophycideae</taxon>
        <taxon>Oscillatoriales</taxon>
    </lineage>
</organism>
<dbReference type="PANTHER" id="PTHR19136:SF81">
    <property type="entry name" value="MOLYBDENUM COFACTOR GUANYLYLTRANSFERASE"/>
    <property type="match status" value="1"/>
</dbReference>
<comment type="catalytic activity">
    <reaction evidence="8">
        <text>Mo-molybdopterin + GTP + H(+) = Mo-molybdopterin guanine dinucleotide + diphosphate</text>
        <dbReference type="Rhea" id="RHEA:34243"/>
        <dbReference type="ChEBI" id="CHEBI:15378"/>
        <dbReference type="ChEBI" id="CHEBI:33019"/>
        <dbReference type="ChEBI" id="CHEBI:37565"/>
        <dbReference type="ChEBI" id="CHEBI:71302"/>
        <dbReference type="ChEBI" id="CHEBI:71310"/>
        <dbReference type="EC" id="2.7.7.77"/>
    </reaction>
</comment>
<comment type="caution">
    <text evidence="8">Lacks conserved residue(s) required for the propagation of feature annotation.</text>
</comment>
<evidence type="ECO:0000256" key="2">
    <source>
        <dbReference type="ARBA" id="ARBA00022679"/>
    </source>
</evidence>
<keyword evidence="10" id="KW-0548">Nucleotidyltransferase</keyword>
<keyword evidence="2 8" id="KW-0808">Transferase</keyword>
<dbReference type="GO" id="GO:0061603">
    <property type="term" value="F:molybdenum cofactor guanylyltransferase activity"/>
    <property type="evidence" value="ECO:0007669"/>
    <property type="project" value="UniProtKB-EC"/>
</dbReference>
<keyword evidence="4 8" id="KW-0547">Nucleotide-binding</keyword>
<keyword evidence="6 8" id="KW-0342">GTP-binding</keyword>
<feature type="binding site" evidence="8">
    <location>
        <position position="21"/>
    </location>
    <ligand>
        <name>GTP</name>
        <dbReference type="ChEBI" id="CHEBI:37565"/>
    </ligand>
</feature>
<comment type="cofactor">
    <cofactor evidence="8">
        <name>Mg(2+)</name>
        <dbReference type="ChEBI" id="CHEBI:18420"/>
    </cofactor>
</comment>
<reference evidence="10" key="1">
    <citation type="journal article" date="2020" name="mSystems">
        <title>Genome- and Community-Level Interaction Insights into Carbon Utilization and Element Cycling Functions of Hydrothermarchaeota in Hydrothermal Sediment.</title>
        <authorList>
            <person name="Zhou Z."/>
            <person name="Liu Y."/>
            <person name="Xu W."/>
            <person name="Pan J."/>
            <person name="Luo Z.H."/>
            <person name="Li M."/>
        </authorList>
    </citation>
    <scope>NUCLEOTIDE SEQUENCE [LARGE SCALE GENOMIC DNA]</scope>
    <source>
        <strain evidence="10">SpSt-418</strain>
    </source>
</reference>
<comment type="function">
    <text evidence="8">Transfers a GMP moiety from GTP to Mo-molybdopterin (Mo-MPT) cofactor (Moco or molybdenum cofactor) to form Mo-molybdopterin guanine dinucleotide (Mo-MGD) cofactor.</text>
</comment>
<evidence type="ECO:0000256" key="3">
    <source>
        <dbReference type="ARBA" id="ARBA00022723"/>
    </source>
</evidence>
<dbReference type="GO" id="GO:0006777">
    <property type="term" value="P:Mo-molybdopterin cofactor biosynthetic process"/>
    <property type="evidence" value="ECO:0007669"/>
    <property type="project" value="UniProtKB-KW"/>
</dbReference>
<keyword evidence="3 8" id="KW-0479">Metal-binding</keyword>
<dbReference type="SUPFAM" id="SSF53448">
    <property type="entry name" value="Nucleotide-diphospho-sugar transferases"/>
    <property type="match status" value="1"/>
</dbReference>
<protein>
    <recommendedName>
        <fullName evidence="8">Probable molybdenum cofactor guanylyltransferase</fullName>
        <shortName evidence="8">MoCo guanylyltransferase</shortName>
        <ecNumber evidence="8">2.7.7.77</ecNumber>
    </recommendedName>
    <alternativeName>
        <fullName evidence="8">GTP:molybdopterin guanylyltransferase</fullName>
    </alternativeName>
    <alternativeName>
        <fullName evidence="8">Mo-MPT guanylyltransferase</fullName>
    </alternativeName>
    <alternativeName>
        <fullName evidence="8">Molybdopterin guanylyltransferase</fullName>
    </alternativeName>
    <alternativeName>
        <fullName evidence="8">Molybdopterin-guanine dinucleotide synthase</fullName>
        <shortName evidence="8">MGD synthase</shortName>
    </alternativeName>
</protein>
<sequence length="200" mass="21764">MSNLSAIVLAGGQSRRMGSDKALLSVAGQPLLRYVCEQALVCVSQVWVVTPWGDRYRDLLPPGCEIVDEEHGSGWQGGGPLLGFAQGLSSVTTGWVLLLACDLPNIRGETLKRWAKQRETMSPAISLLPRGSKGWEPLCGFYQTGCRVSLEAAIARGCRSFHAWLMDEAVQELLLESGDREQLLNCNTPEDWASLGHPLG</sequence>
<dbReference type="GO" id="GO:0046872">
    <property type="term" value="F:metal ion binding"/>
    <property type="evidence" value="ECO:0007669"/>
    <property type="project" value="UniProtKB-KW"/>
</dbReference>
<dbReference type="EMBL" id="DSRU01000277">
    <property type="protein sequence ID" value="HFM99891.1"/>
    <property type="molecule type" value="Genomic_DNA"/>
</dbReference>
<evidence type="ECO:0000256" key="4">
    <source>
        <dbReference type="ARBA" id="ARBA00022741"/>
    </source>
</evidence>
<keyword evidence="1 8" id="KW-0963">Cytoplasm</keyword>
<gene>
    <name evidence="8" type="primary">mobA</name>
    <name evidence="10" type="ORF">ENR64_19480</name>
</gene>
<comment type="domain">
    <text evidence="8">The N-terminal domain determines nucleotide recognition and specific binding, while the C-terminal domain determines the specific binding to the target protein.</text>
</comment>
<evidence type="ECO:0000259" key="9">
    <source>
        <dbReference type="Pfam" id="PF12804"/>
    </source>
</evidence>